<feature type="transmembrane region" description="Helical" evidence="1">
    <location>
        <begin position="6"/>
        <end position="26"/>
    </location>
</feature>
<name>A0A914Q2N6_9BILA</name>
<dbReference type="PROSITE" id="PS51257">
    <property type="entry name" value="PROKAR_LIPOPROTEIN"/>
    <property type="match status" value="1"/>
</dbReference>
<organism evidence="2 3">
    <name type="scientific">Panagrolaimus davidi</name>
    <dbReference type="NCBI Taxonomy" id="227884"/>
    <lineage>
        <taxon>Eukaryota</taxon>
        <taxon>Metazoa</taxon>
        <taxon>Ecdysozoa</taxon>
        <taxon>Nematoda</taxon>
        <taxon>Chromadorea</taxon>
        <taxon>Rhabditida</taxon>
        <taxon>Tylenchina</taxon>
        <taxon>Panagrolaimomorpha</taxon>
        <taxon>Panagrolaimoidea</taxon>
        <taxon>Panagrolaimidae</taxon>
        <taxon>Panagrolaimus</taxon>
    </lineage>
</organism>
<keyword evidence="2" id="KW-1185">Reference proteome</keyword>
<evidence type="ECO:0000256" key="1">
    <source>
        <dbReference type="SAM" id="Phobius"/>
    </source>
</evidence>
<reference evidence="3" key="1">
    <citation type="submission" date="2022-11" db="UniProtKB">
        <authorList>
            <consortium name="WormBaseParasite"/>
        </authorList>
    </citation>
    <scope>IDENTIFICATION</scope>
</reference>
<evidence type="ECO:0000313" key="2">
    <source>
        <dbReference type="Proteomes" id="UP000887578"/>
    </source>
</evidence>
<keyword evidence="1" id="KW-0812">Transmembrane</keyword>
<keyword evidence="1" id="KW-0472">Membrane</keyword>
<dbReference type="WBParaSite" id="PDA_v2.g25019.t1">
    <property type="protein sequence ID" value="PDA_v2.g25019.t1"/>
    <property type="gene ID" value="PDA_v2.g25019"/>
</dbReference>
<keyword evidence="1" id="KW-1133">Transmembrane helix</keyword>
<dbReference type="AlphaFoldDB" id="A0A914Q2N6"/>
<sequence>MTYVKYTFCGLTLAASVTLLAMSCLRKSSQISNKLNKPIIIMCAIHILFAFAPGVILPFLINLMSADINFTEILGDTSLTCICISNALSVKIYFKAYKKNFFKPTISAETMF</sequence>
<accession>A0A914Q2N6</accession>
<proteinExistence type="predicted"/>
<evidence type="ECO:0000313" key="3">
    <source>
        <dbReference type="WBParaSite" id="PDA_v2.g25019.t1"/>
    </source>
</evidence>
<protein>
    <submittedName>
        <fullName evidence="3">PIN-like protein</fullName>
    </submittedName>
</protein>
<dbReference type="Proteomes" id="UP000887578">
    <property type="component" value="Unplaced"/>
</dbReference>
<feature type="transmembrane region" description="Helical" evidence="1">
    <location>
        <begin position="38"/>
        <end position="61"/>
    </location>
</feature>